<dbReference type="OrthoDB" id="642895at2759"/>
<feature type="compositionally biased region" description="Low complexity" evidence="2">
    <location>
        <begin position="692"/>
        <end position="708"/>
    </location>
</feature>
<dbReference type="InterPro" id="IPR007145">
    <property type="entry name" value="MAP65_Ase1_PRC1"/>
</dbReference>
<feature type="compositionally biased region" description="Low complexity" evidence="2">
    <location>
        <begin position="950"/>
        <end position="959"/>
    </location>
</feature>
<dbReference type="GO" id="GO:0051256">
    <property type="term" value="P:mitotic spindle midzone assembly"/>
    <property type="evidence" value="ECO:0007669"/>
    <property type="project" value="TreeGrafter"/>
</dbReference>
<feature type="region of interest" description="Disordered" evidence="2">
    <location>
        <begin position="685"/>
        <end position="741"/>
    </location>
</feature>
<accession>A0A7J6MF64</accession>
<feature type="compositionally biased region" description="Low complexity" evidence="2">
    <location>
        <begin position="455"/>
        <end position="473"/>
    </location>
</feature>
<dbReference type="AlphaFoldDB" id="A0A7J6MF64"/>
<sequence>MTVCAPSSTALPWPASSLVPSQSTAGLLPSDAWTGMDNLQREFRRQIEGVWGSIGLSDEERSKRLSTLGQYFKEVYSNVINKEKECRDALERSISDMNKQIVTLSSELEEEVVLEESKSGMSLRRQEAALLPIFNGLKKLHEERLASLKVKYDDIVAARQQLGNLPLPAAPTSVAKRQVDELEALEKETMENAGERLAWVQEAVADLQQLIEEAFRGEWPLIVERPDNEEEEKLKCDPVVPAGLADLHSSLSSQLVDIESIGMPQIKCLRDVERCGILKEEFKAYVDQLLQYCNDVADAREAEASTVYSKIQRLLKELEITGSEVGLPGEDDDVPLDTEGMGSLQTILRRLVETRHDRLLELIECKRRTVEEIVEEIRMSSMEQKALRLKALLALEIGTLTDEEVEMHGTICEVLSERQAVVRPIIRLLGRMEQLFDVKRELEESLRDPERLMARPSLTSGRRSSTSSAGRRTSMQRTRDPGRLLREEKMRNMVSKELPTVQQKLRGRLDDFEEKYGMSLLMRGSVQVDEENGVTVDCSENAAAPLDYVVSVAVELAISRGEFPTIREAHQESRRLLHEAKTHMTSLYEPLVSSLGLLEVSQSTSPTLRSVHESPEQVTPSVEATPSPSPPIAAPSFIQLEPTPNRSPEPQGQWGELLSPSKVITPLYGGAAPHSAGGPGISLIDASCLGDSPPSTQRTTTRSLPQRSYTVSDLREDSASSEDVTFHTPMPFTRSPQLQGGPVRLTLQEQRERLKAAKSTRALDELRVSLEGSLSEALKGSDMRLLLSLTRPCLSDWNGLSGGSRLSSVGPRMYKNQRTKGQQSAATVLSRLIPQAEGNVGPTTPEMEVQAAAAERRSRIKPTVLPGMDRPRRRKAGAHRSYRDEGVEGFVWWCYVLTLSVMFYYKYKIWKRDPEHARVRKEAWQSYYDSIQDYNVDTRTISTMEAPRPSSDGIAIESEGSSESEEKEAAAVADAKAA</sequence>
<dbReference type="GO" id="GO:1990023">
    <property type="term" value="C:mitotic spindle midzone"/>
    <property type="evidence" value="ECO:0007669"/>
    <property type="project" value="TreeGrafter"/>
</dbReference>
<dbReference type="GO" id="GO:0008017">
    <property type="term" value="F:microtubule binding"/>
    <property type="evidence" value="ECO:0007669"/>
    <property type="project" value="InterPro"/>
</dbReference>
<proteinExistence type="predicted"/>
<dbReference type="Gene3D" id="1.20.58.1520">
    <property type="match status" value="1"/>
</dbReference>
<evidence type="ECO:0000256" key="2">
    <source>
        <dbReference type="SAM" id="MobiDB-lite"/>
    </source>
</evidence>
<dbReference type="GO" id="GO:0005737">
    <property type="term" value="C:cytoplasm"/>
    <property type="evidence" value="ECO:0007669"/>
    <property type="project" value="TreeGrafter"/>
</dbReference>
<dbReference type="Proteomes" id="UP000591131">
    <property type="component" value="Unassembled WGS sequence"/>
</dbReference>
<evidence type="ECO:0000313" key="4">
    <source>
        <dbReference type="Proteomes" id="UP000591131"/>
    </source>
</evidence>
<dbReference type="PANTHER" id="PTHR19321:SF41">
    <property type="entry name" value="FASCETTO-RELATED"/>
    <property type="match status" value="1"/>
</dbReference>
<dbReference type="PANTHER" id="PTHR19321">
    <property type="entry name" value="PROTEIN REGULATOR OF CYTOKINESIS 1 PRC1-RELATED"/>
    <property type="match status" value="1"/>
</dbReference>
<evidence type="ECO:0000256" key="1">
    <source>
        <dbReference type="SAM" id="Coils"/>
    </source>
</evidence>
<protein>
    <submittedName>
        <fullName evidence="3">Uncharacterized protein</fullName>
    </submittedName>
</protein>
<feature type="region of interest" description="Disordered" evidence="2">
    <location>
        <begin position="606"/>
        <end position="656"/>
    </location>
</feature>
<comment type="caution">
    <text evidence="3">The sequence shown here is derived from an EMBL/GenBank/DDBJ whole genome shotgun (WGS) entry which is preliminary data.</text>
</comment>
<evidence type="ECO:0000313" key="3">
    <source>
        <dbReference type="EMBL" id="KAF4669820.1"/>
    </source>
</evidence>
<feature type="coiled-coil region" evidence="1">
    <location>
        <begin position="80"/>
        <end position="107"/>
    </location>
</feature>
<gene>
    <name evidence="3" type="ORF">FOL47_002335</name>
</gene>
<dbReference type="Pfam" id="PF03999">
    <property type="entry name" value="MAP65_ASE1"/>
    <property type="match status" value="1"/>
</dbReference>
<feature type="region of interest" description="Disordered" evidence="2">
    <location>
        <begin position="447"/>
        <end position="480"/>
    </location>
</feature>
<reference evidence="3 4" key="1">
    <citation type="submission" date="2020-04" db="EMBL/GenBank/DDBJ databases">
        <title>Perkinsus chesapeaki whole genome sequence.</title>
        <authorList>
            <person name="Bogema D.R."/>
        </authorList>
    </citation>
    <scope>NUCLEOTIDE SEQUENCE [LARGE SCALE GENOMIC DNA]</scope>
    <source>
        <strain evidence="3">ATCC PRA-425</strain>
    </source>
</reference>
<organism evidence="3 4">
    <name type="scientific">Perkinsus chesapeaki</name>
    <name type="common">Clam parasite</name>
    <name type="synonym">Perkinsus andrewsi</name>
    <dbReference type="NCBI Taxonomy" id="330153"/>
    <lineage>
        <taxon>Eukaryota</taxon>
        <taxon>Sar</taxon>
        <taxon>Alveolata</taxon>
        <taxon>Perkinsozoa</taxon>
        <taxon>Perkinsea</taxon>
        <taxon>Perkinsida</taxon>
        <taxon>Perkinsidae</taxon>
        <taxon>Perkinsus</taxon>
    </lineage>
</organism>
<dbReference type="EMBL" id="JAAPAO010000163">
    <property type="protein sequence ID" value="KAF4669820.1"/>
    <property type="molecule type" value="Genomic_DNA"/>
</dbReference>
<feature type="region of interest" description="Disordered" evidence="2">
    <location>
        <begin position="942"/>
        <end position="978"/>
    </location>
</feature>
<keyword evidence="1" id="KW-0175">Coiled coil</keyword>
<keyword evidence="4" id="KW-1185">Reference proteome</keyword>
<name>A0A7J6MF64_PERCH</name>